<gene>
    <name evidence="1" type="ORF">TNCV_3994151</name>
</gene>
<evidence type="ECO:0000313" key="2">
    <source>
        <dbReference type="Proteomes" id="UP000887159"/>
    </source>
</evidence>
<proteinExistence type="predicted"/>
<accession>A0A8X6SXY6</accession>
<dbReference type="EMBL" id="BMAU01021357">
    <property type="protein sequence ID" value="GFY21371.1"/>
    <property type="molecule type" value="Genomic_DNA"/>
</dbReference>
<reference evidence="1" key="1">
    <citation type="submission" date="2020-08" db="EMBL/GenBank/DDBJ databases">
        <title>Multicomponent nature underlies the extraordinary mechanical properties of spider dragline silk.</title>
        <authorList>
            <person name="Kono N."/>
            <person name="Nakamura H."/>
            <person name="Mori M."/>
            <person name="Yoshida Y."/>
            <person name="Ohtoshi R."/>
            <person name="Malay A.D."/>
            <person name="Moran D.A.P."/>
            <person name="Tomita M."/>
            <person name="Numata K."/>
            <person name="Arakawa K."/>
        </authorList>
    </citation>
    <scope>NUCLEOTIDE SEQUENCE</scope>
</reference>
<name>A0A8X6SXY6_TRICX</name>
<sequence>MIDRRRRDMQIKVKDWVLIKSHHLSIATKKVIAKFKPIFEGSYSVLDVKHNDLGIWKSGKSVQRRSNESEYGRKKGSGEKCELEGKGIRFKKDQGERLTGTIDKCGALISLAPSSWTTTVNRTKRGRKETLAYKRALKLESEGSRK</sequence>
<keyword evidence="2" id="KW-1185">Reference proteome</keyword>
<dbReference type="AlphaFoldDB" id="A0A8X6SXY6"/>
<evidence type="ECO:0000313" key="1">
    <source>
        <dbReference type="EMBL" id="GFY21371.1"/>
    </source>
</evidence>
<organism evidence="1 2">
    <name type="scientific">Trichonephila clavipes</name>
    <name type="common">Golden silk orbweaver</name>
    <name type="synonym">Nephila clavipes</name>
    <dbReference type="NCBI Taxonomy" id="2585209"/>
    <lineage>
        <taxon>Eukaryota</taxon>
        <taxon>Metazoa</taxon>
        <taxon>Ecdysozoa</taxon>
        <taxon>Arthropoda</taxon>
        <taxon>Chelicerata</taxon>
        <taxon>Arachnida</taxon>
        <taxon>Araneae</taxon>
        <taxon>Araneomorphae</taxon>
        <taxon>Entelegynae</taxon>
        <taxon>Araneoidea</taxon>
        <taxon>Nephilidae</taxon>
        <taxon>Trichonephila</taxon>
    </lineage>
</organism>
<protein>
    <submittedName>
        <fullName evidence="1">Uncharacterized protein</fullName>
    </submittedName>
</protein>
<comment type="caution">
    <text evidence="1">The sequence shown here is derived from an EMBL/GenBank/DDBJ whole genome shotgun (WGS) entry which is preliminary data.</text>
</comment>
<dbReference type="Proteomes" id="UP000887159">
    <property type="component" value="Unassembled WGS sequence"/>
</dbReference>